<dbReference type="Gene3D" id="2.102.10.10">
    <property type="entry name" value="Rieske [2Fe-2S] iron-sulphur domain"/>
    <property type="match status" value="1"/>
</dbReference>
<dbReference type="AlphaFoldDB" id="A0A844Z1L7"/>
<keyword evidence="3" id="KW-0560">Oxidoreductase</keyword>
<dbReference type="GO" id="GO:0016491">
    <property type="term" value="F:oxidoreductase activity"/>
    <property type="evidence" value="ECO:0007669"/>
    <property type="project" value="UniProtKB-KW"/>
</dbReference>
<feature type="domain" description="Rieske" evidence="6">
    <location>
        <begin position="29"/>
        <end position="130"/>
    </location>
</feature>
<evidence type="ECO:0000256" key="4">
    <source>
        <dbReference type="ARBA" id="ARBA00023004"/>
    </source>
</evidence>
<dbReference type="PANTHER" id="PTHR21266">
    <property type="entry name" value="IRON-SULFUR DOMAIN CONTAINING PROTEIN"/>
    <property type="match status" value="1"/>
</dbReference>
<gene>
    <name evidence="7" type="ORF">GRI99_09145</name>
</gene>
<dbReference type="GO" id="GO:0051537">
    <property type="term" value="F:2 iron, 2 sulfur cluster binding"/>
    <property type="evidence" value="ECO:0007669"/>
    <property type="project" value="UniProtKB-KW"/>
</dbReference>
<name>A0A844Z1L7_9SPHN</name>
<protein>
    <submittedName>
        <fullName evidence="7">Rieske 2Fe-2S domain-containing protein</fullName>
    </submittedName>
</protein>
<evidence type="ECO:0000259" key="6">
    <source>
        <dbReference type="PROSITE" id="PS51296"/>
    </source>
</evidence>
<dbReference type="InterPro" id="IPR036922">
    <property type="entry name" value="Rieske_2Fe-2S_sf"/>
</dbReference>
<dbReference type="Gene3D" id="3.90.380.10">
    <property type="entry name" value="Naphthalene 1,2-dioxygenase Alpha Subunit, Chain A, domain 1"/>
    <property type="match status" value="1"/>
</dbReference>
<organism evidence="7 8">
    <name type="scientific">Alteraurantiacibacter buctensis</name>
    <dbReference type="NCBI Taxonomy" id="1503981"/>
    <lineage>
        <taxon>Bacteria</taxon>
        <taxon>Pseudomonadati</taxon>
        <taxon>Pseudomonadota</taxon>
        <taxon>Alphaproteobacteria</taxon>
        <taxon>Sphingomonadales</taxon>
        <taxon>Erythrobacteraceae</taxon>
        <taxon>Alteraurantiacibacter</taxon>
    </lineage>
</organism>
<accession>A0A844Z1L7</accession>
<evidence type="ECO:0000313" key="7">
    <source>
        <dbReference type="EMBL" id="MXO71803.1"/>
    </source>
</evidence>
<dbReference type="Proteomes" id="UP000466966">
    <property type="component" value="Unassembled WGS sequence"/>
</dbReference>
<dbReference type="SUPFAM" id="SSF55961">
    <property type="entry name" value="Bet v1-like"/>
    <property type="match status" value="1"/>
</dbReference>
<dbReference type="CDD" id="cd08878">
    <property type="entry name" value="RHO_alpha_C_DMO-like"/>
    <property type="match status" value="1"/>
</dbReference>
<dbReference type="Pfam" id="PF00355">
    <property type="entry name" value="Rieske"/>
    <property type="match status" value="1"/>
</dbReference>
<comment type="caution">
    <text evidence="7">The sequence shown here is derived from an EMBL/GenBank/DDBJ whole genome shotgun (WGS) entry which is preliminary data.</text>
</comment>
<reference evidence="7 8" key="1">
    <citation type="submission" date="2019-12" db="EMBL/GenBank/DDBJ databases">
        <title>Genomic-based taxomic classification of the family Erythrobacteraceae.</title>
        <authorList>
            <person name="Xu L."/>
        </authorList>
    </citation>
    <scope>NUCLEOTIDE SEQUENCE [LARGE SCALE GENOMIC DNA]</scope>
    <source>
        <strain evidence="7 8">M0322</strain>
    </source>
</reference>
<evidence type="ECO:0000256" key="1">
    <source>
        <dbReference type="ARBA" id="ARBA00022714"/>
    </source>
</evidence>
<dbReference type="InterPro" id="IPR044043">
    <property type="entry name" value="VanA_C_cat"/>
</dbReference>
<dbReference type="InterPro" id="IPR050584">
    <property type="entry name" value="Cholesterol_7-desaturase"/>
</dbReference>
<dbReference type="EMBL" id="WTYV01000003">
    <property type="protein sequence ID" value="MXO71803.1"/>
    <property type="molecule type" value="Genomic_DNA"/>
</dbReference>
<dbReference type="SUPFAM" id="SSF50022">
    <property type="entry name" value="ISP domain"/>
    <property type="match status" value="1"/>
</dbReference>
<keyword evidence="5" id="KW-0411">Iron-sulfur</keyword>
<dbReference type="PROSITE" id="PS51296">
    <property type="entry name" value="RIESKE"/>
    <property type="match status" value="1"/>
</dbReference>
<sequence length="358" mass="39838">MSGQAQATPENVWPPPRPAGERNYPMNCWWVAALADEVTQDLLGRWLCDTPVLLYRREDGTAIAIEDRCPHRSAPLSLGCRKGDNVECGYHGFTFSPDGSCVRVPSMKTPPPALRVRAFPVIESYPFIWVYLGDPARIDDVPAPHVLDWATDPAFAEVHGRIDIAANYLLLKENVLDLTHFGFVHAKSFQITDWVEAPRLTGEGDICGYHQAFSASPLPPPFAVPMGLPVGTPYDRSNYGSFVSPALQIAAVDLIEPGSKQITGRFRVSHATTPIDQTHMHYFWVGGRDFATSDQEMDEFKALTELGFAEDEVMIEAVQRVQSRDPRPTHLLEKSVKADGPGVQARRIVARWMERETS</sequence>
<keyword evidence="8" id="KW-1185">Reference proteome</keyword>
<keyword evidence="2" id="KW-0479">Metal-binding</keyword>
<evidence type="ECO:0000256" key="5">
    <source>
        <dbReference type="ARBA" id="ARBA00023014"/>
    </source>
</evidence>
<dbReference type="Pfam" id="PF19112">
    <property type="entry name" value="VanA_C"/>
    <property type="match status" value="1"/>
</dbReference>
<dbReference type="PANTHER" id="PTHR21266:SF60">
    <property type="entry name" value="3-KETOSTEROID-9-ALPHA-MONOOXYGENASE, OXYGENASE COMPONENT"/>
    <property type="match status" value="1"/>
</dbReference>
<keyword evidence="1" id="KW-0001">2Fe-2S</keyword>
<dbReference type="RefSeq" id="WP_160771758.1">
    <property type="nucleotide sequence ID" value="NZ_WTYV01000003.1"/>
</dbReference>
<evidence type="ECO:0000256" key="3">
    <source>
        <dbReference type="ARBA" id="ARBA00023002"/>
    </source>
</evidence>
<keyword evidence="4" id="KW-0408">Iron</keyword>
<dbReference type="GO" id="GO:0046872">
    <property type="term" value="F:metal ion binding"/>
    <property type="evidence" value="ECO:0007669"/>
    <property type="project" value="UniProtKB-KW"/>
</dbReference>
<proteinExistence type="predicted"/>
<dbReference type="InterPro" id="IPR017941">
    <property type="entry name" value="Rieske_2Fe-2S"/>
</dbReference>
<evidence type="ECO:0000256" key="2">
    <source>
        <dbReference type="ARBA" id="ARBA00022723"/>
    </source>
</evidence>
<evidence type="ECO:0000313" key="8">
    <source>
        <dbReference type="Proteomes" id="UP000466966"/>
    </source>
</evidence>
<dbReference type="OrthoDB" id="9800776at2"/>